<sequence length="361" mass="39347">MAMTTANTGGVAISYENVSKRFGDITAVDDVSFDVKQGELLALLGPSGSGKTTTLRMLAGFEQPTEGNITLAGENVTRVPTHKRDTGMVFQDYALFPHMTVGKNIEFGLKRKGIEGVENEERIAEVLRMVDLEGYEDRKPSNLSGGQQQRVATARAIAIEPEVLLMDEPLGALDKKLRDQLEVELTELQSDLGITTLYVTHNQEEALTMADRIAVMNDGHIEQIGTPMEIYEEPATEFVADFIGDTNFLDGELSADEDSVTLDVAGEPVAVNATSTDGSAVFVRPEKISVREPGYQDGSVNTVAGTVDRRLFLGSKVRYFVTVGDHELTVDDANRHSATLYDTDDEITLAWSVEDTHLAQA</sequence>
<dbReference type="InterPro" id="IPR027417">
    <property type="entry name" value="P-loop_NTPase"/>
</dbReference>
<comment type="catalytic activity">
    <reaction evidence="13">
        <text>tungstate(in) + ATP + H2O = tungstate(out) + ADP + phosphate + H(+)</text>
        <dbReference type="Rhea" id="RHEA:35027"/>
        <dbReference type="ChEBI" id="CHEBI:15377"/>
        <dbReference type="ChEBI" id="CHEBI:15378"/>
        <dbReference type="ChEBI" id="CHEBI:30616"/>
        <dbReference type="ChEBI" id="CHEBI:43474"/>
        <dbReference type="ChEBI" id="CHEBI:46502"/>
        <dbReference type="ChEBI" id="CHEBI:456216"/>
        <dbReference type="EC" id="7.3.2.6"/>
    </reaction>
</comment>
<proteinExistence type="inferred from homology"/>
<keyword evidence="6" id="KW-0067">ATP-binding</keyword>
<dbReference type="GO" id="GO:1901238">
    <property type="term" value="F:ABC-type tungstate transporter activity"/>
    <property type="evidence" value="ECO:0007669"/>
    <property type="project" value="UniProtKB-EC"/>
</dbReference>
<protein>
    <recommendedName>
        <fullName evidence="12">Molybdate/tungstate import ATP-binding protein WtpC</fullName>
        <ecNumber evidence="11">7.3.2.6</ecNumber>
    </recommendedName>
</protein>
<dbReference type="FunFam" id="3.40.50.300:FF:000133">
    <property type="entry name" value="Spermidine/putrescine import ATP-binding protein PotA"/>
    <property type="match status" value="1"/>
</dbReference>
<dbReference type="GO" id="GO:0005524">
    <property type="term" value="F:ATP binding"/>
    <property type="evidence" value="ECO:0007669"/>
    <property type="project" value="UniProtKB-KW"/>
</dbReference>
<comment type="similarity">
    <text evidence="9">Belongs to the ABC transporter superfamily. Sulfate/tungstate importer (TC 3.A.1.6) family.</text>
</comment>
<dbReference type="PANTHER" id="PTHR42781:SF4">
    <property type="entry name" value="SPERMIDINE_PUTRESCINE IMPORT ATP-BINDING PROTEIN POTA"/>
    <property type="match status" value="1"/>
</dbReference>
<dbReference type="Pfam" id="PF00005">
    <property type="entry name" value="ABC_tran"/>
    <property type="match status" value="1"/>
</dbReference>
<evidence type="ECO:0000256" key="8">
    <source>
        <dbReference type="ARBA" id="ARBA00023136"/>
    </source>
</evidence>
<evidence type="ECO:0000256" key="5">
    <source>
        <dbReference type="ARBA" id="ARBA00022741"/>
    </source>
</evidence>
<dbReference type="EC" id="7.3.2.6" evidence="11"/>
<keyword evidence="4" id="KW-0500">Molybdenum</keyword>
<comment type="caution">
    <text evidence="15">The sequence shown here is derived from an EMBL/GenBank/DDBJ whole genome shotgun (WGS) entry which is preliminary data.</text>
</comment>
<keyword evidence="16" id="KW-1185">Reference proteome</keyword>
<evidence type="ECO:0000256" key="11">
    <source>
        <dbReference type="ARBA" id="ARBA00039025"/>
    </source>
</evidence>
<dbReference type="PANTHER" id="PTHR42781">
    <property type="entry name" value="SPERMIDINE/PUTRESCINE IMPORT ATP-BINDING PROTEIN POTA"/>
    <property type="match status" value="1"/>
</dbReference>
<dbReference type="GO" id="GO:0043190">
    <property type="term" value="C:ATP-binding cassette (ABC) transporter complex"/>
    <property type="evidence" value="ECO:0007669"/>
    <property type="project" value="InterPro"/>
</dbReference>
<dbReference type="SMART" id="SM00382">
    <property type="entry name" value="AAA"/>
    <property type="match status" value="1"/>
</dbReference>
<evidence type="ECO:0000313" key="16">
    <source>
        <dbReference type="Proteomes" id="UP000607197"/>
    </source>
</evidence>
<evidence type="ECO:0000256" key="1">
    <source>
        <dbReference type="ARBA" id="ARBA00004202"/>
    </source>
</evidence>
<feature type="domain" description="ABC transporter" evidence="14">
    <location>
        <begin position="13"/>
        <end position="243"/>
    </location>
</feature>
<evidence type="ECO:0000259" key="14">
    <source>
        <dbReference type="PROSITE" id="PS50893"/>
    </source>
</evidence>
<dbReference type="PROSITE" id="PS50893">
    <property type="entry name" value="ABC_TRANSPORTER_2"/>
    <property type="match status" value="1"/>
</dbReference>
<keyword evidence="3" id="KW-1003">Cell membrane</keyword>
<evidence type="ECO:0000256" key="10">
    <source>
        <dbReference type="ARBA" id="ARBA00038781"/>
    </source>
</evidence>
<comment type="subunit">
    <text evidence="10">The complex is composed of two ATP-binding proteins (WtpC), two transmembrane proteins (WtpB) and a solute-binding protein (WtpA).</text>
</comment>
<keyword evidence="2" id="KW-0813">Transport</keyword>
<evidence type="ECO:0000256" key="6">
    <source>
        <dbReference type="ARBA" id="ARBA00022840"/>
    </source>
</evidence>
<dbReference type="InterPro" id="IPR050093">
    <property type="entry name" value="ABC_SmlMolc_Importer"/>
</dbReference>
<keyword evidence="8" id="KW-0472">Membrane</keyword>
<dbReference type="Gene3D" id="3.40.50.300">
    <property type="entry name" value="P-loop containing nucleotide triphosphate hydrolases"/>
    <property type="match status" value="1"/>
</dbReference>
<dbReference type="SUPFAM" id="SSF50331">
    <property type="entry name" value="MOP-like"/>
    <property type="match status" value="1"/>
</dbReference>
<organism evidence="15 16">
    <name type="scientific">Halocalculus aciditolerans</name>
    <dbReference type="NCBI Taxonomy" id="1383812"/>
    <lineage>
        <taxon>Archaea</taxon>
        <taxon>Methanobacteriati</taxon>
        <taxon>Methanobacteriota</taxon>
        <taxon>Stenosarchaea group</taxon>
        <taxon>Halobacteria</taxon>
        <taxon>Halobacteriales</taxon>
        <taxon>Halobacteriaceae</taxon>
        <taxon>Halocalculus</taxon>
    </lineage>
</organism>
<dbReference type="GO" id="GO:0015417">
    <property type="term" value="F:ABC-type polyamine transporter activity"/>
    <property type="evidence" value="ECO:0007669"/>
    <property type="project" value="InterPro"/>
</dbReference>
<dbReference type="AlphaFoldDB" id="A0A830F5N6"/>
<evidence type="ECO:0000256" key="9">
    <source>
        <dbReference type="ARBA" id="ARBA00038307"/>
    </source>
</evidence>
<name>A0A830F5N6_9EURY</name>
<gene>
    <name evidence="15" type="ORF">GCM10009039_24680</name>
</gene>
<evidence type="ECO:0000256" key="2">
    <source>
        <dbReference type="ARBA" id="ARBA00022448"/>
    </source>
</evidence>
<dbReference type="InterPro" id="IPR005893">
    <property type="entry name" value="PotA-like"/>
</dbReference>
<evidence type="ECO:0000256" key="4">
    <source>
        <dbReference type="ARBA" id="ARBA00022505"/>
    </source>
</evidence>
<dbReference type="InterPro" id="IPR013611">
    <property type="entry name" value="Transp-assoc_OB_typ2"/>
</dbReference>
<keyword evidence="7" id="KW-1278">Translocase</keyword>
<evidence type="ECO:0000256" key="3">
    <source>
        <dbReference type="ARBA" id="ARBA00022475"/>
    </source>
</evidence>
<evidence type="ECO:0000256" key="12">
    <source>
        <dbReference type="ARBA" id="ARBA00041133"/>
    </source>
</evidence>
<dbReference type="Gene3D" id="2.40.50.100">
    <property type="match status" value="1"/>
</dbReference>
<evidence type="ECO:0000313" key="15">
    <source>
        <dbReference type="EMBL" id="GGL65869.1"/>
    </source>
</evidence>
<dbReference type="NCBIfam" id="TIGR01187">
    <property type="entry name" value="potA"/>
    <property type="match status" value="1"/>
</dbReference>
<dbReference type="Proteomes" id="UP000607197">
    <property type="component" value="Unassembled WGS sequence"/>
</dbReference>
<keyword evidence="5" id="KW-0547">Nucleotide-binding</keyword>
<dbReference type="InterPro" id="IPR008995">
    <property type="entry name" value="Mo/tungstate-bd_C_term_dom"/>
</dbReference>
<evidence type="ECO:0000256" key="7">
    <source>
        <dbReference type="ARBA" id="ARBA00022967"/>
    </source>
</evidence>
<dbReference type="SUPFAM" id="SSF52540">
    <property type="entry name" value="P-loop containing nucleoside triphosphate hydrolases"/>
    <property type="match status" value="1"/>
</dbReference>
<evidence type="ECO:0000256" key="13">
    <source>
        <dbReference type="ARBA" id="ARBA00047936"/>
    </source>
</evidence>
<comment type="subcellular location">
    <subcellularLocation>
        <location evidence="1">Cell membrane</location>
        <topology evidence="1">Peripheral membrane protein</topology>
    </subcellularLocation>
</comment>
<accession>A0A830F5N6</accession>
<dbReference type="Pfam" id="PF08402">
    <property type="entry name" value="TOBE_2"/>
    <property type="match status" value="1"/>
</dbReference>
<dbReference type="InterPro" id="IPR003593">
    <property type="entry name" value="AAA+_ATPase"/>
</dbReference>
<dbReference type="EMBL" id="BMPG01000003">
    <property type="protein sequence ID" value="GGL65869.1"/>
    <property type="molecule type" value="Genomic_DNA"/>
</dbReference>
<reference evidence="15" key="2">
    <citation type="submission" date="2020-09" db="EMBL/GenBank/DDBJ databases">
        <authorList>
            <person name="Sun Q."/>
            <person name="Ohkuma M."/>
        </authorList>
    </citation>
    <scope>NUCLEOTIDE SEQUENCE</scope>
    <source>
        <strain evidence="15">JCM 19596</strain>
    </source>
</reference>
<reference evidence="15" key="1">
    <citation type="journal article" date="2014" name="Int. J. Syst. Evol. Microbiol.">
        <title>Complete genome sequence of Corynebacterium casei LMG S-19264T (=DSM 44701T), isolated from a smear-ripened cheese.</title>
        <authorList>
            <consortium name="US DOE Joint Genome Institute (JGI-PGF)"/>
            <person name="Walter F."/>
            <person name="Albersmeier A."/>
            <person name="Kalinowski J."/>
            <person name="Ruckert C."/>
        </authorList>
    </citation>
    <scope>NUCLEOTIDE SEQUENCE</scope>
    <source>
        <strain evidence="15">JCM 19596</strain>
    </source>
</reference>
<dbReference type="GO" id="GO:0016887">
    <property type="term" value="F:ATP hydrolysis activity"/>
    <property type="evidence" value="ECO:0007669"/>
    <property type="project" value="InterPro"/>
</dbReference>
<dbReference type="InterPro" id="IPR003439">
    <property type="entry name" value="ABC_transporter-like_ATP-bd"/>
</dbReference>